<evidence type="ECO:0000256" key="8">
    <source>
        <dbReference type="ARBA" id="ARBA00023136"/>
    </source>
</evidence>
<evidence type="ECO:0000256" key="2">
    <source>
        <dbReference type="ARBA" id="ARBA00004922"/>
    </source>
</evidence>
<evidence type="ECO:0000259" key="13">
    <source>
        <dbReference type="Pfam" id="PF16192"/>
    </source>
</evidence>
<keyword evidence="8 10" id="KW-0472">Membrane</keyword>
<dbReference type="Pfam" id="PF16192">
    <property type="entry name" value="PMT_4TMC"/>
    <property type="match status" value="1"/>
</dbReference>
<dbReference type="InterPro" id="IPR032421">
    <property type="entry name" value="PMT_4TMC"/>
</dbReference>
<dbReference type="UniPathway" id="UPA00378"/>
<reference evidence="14 15" key="1">
    <citation type="submission" date="2019-06" db="EMBL/GenBank/DDBJ databases">
        <title>Aeromicrobium sp. nov., isolated from a maize field.</title>
        <authorList>
            <person name="Lin S.-Y."/>
            <person name="Tsai C.-F."/>
            <person name="Young C.-C."/>
        </authorList>
    </citation>
    <scope>NUCLEOTIDE SEQUENCE [LARGE SCALE GENOMIC DNA]</scope>
    <source>
        <strain evidence="14 15">CC-CFT486</strain>
    </source>
</reference>
<dbReference type="GO" id="GO:0004169">
    <property type="term" value="F:dolichyl-phosphate-mannose-protein mannosyltransferase activity"/>
    <property type="evidence" value="ECO:0007669"/>
    <property type="project" value="UniProtKB-UniRule"/>
</dbReference>
<feature type="transmembrane region" description="Helical" evidence="10">
    <location>
        <begin position="310"/>
        <end position="327"/>
    </location>
</feature>
<feature type="domain" description="ArnT-like N-terminal" evidence="12">
    <location>
        <begin position="140"/>
        <end position="387"/>
    </location>
</feature>
<feature type="region of interest" description="Disordered" evidence="11">
    <location>
        <begin position="1"/>
        <end position="33"/>
    </location>
</feature>
<dbReference type="GO" id="GO:0012505">
    <property type="term" value="C:endomembrane system"/>
    <property type="evidence" value="ECO:0007669"/>
    <property type="project" value="UniProtKB-SubCell"/>
</dbReference>
<evidence type="ECO:0000256" key="6">
    <source>
        <dbReference type="ARBA" id="ARBA00022692"/>
    </source>
</evidence>
<evidence type="ECO:0000256" key="10">
    <source>
        <dbReference type="RuleBase" id="RU367007"/>
    </source>
</evidence>
<evidence type="ECO:0000313" key="15">
    <source>
        <dbReference type="Proteomes" id="UP000321571"/>
    </source>
</evidence>
<feature type="transmembrane region" description="Helical" evidence="10">
    <location>
        <begin position="567"/>
        <end position="586"/>
    </location>
</feature>
<evidence type="ECO:0000256" key="5">
    <source>
        <dbReference type="ARBA" id="ARBA00022679"/>
    </source>
</evidence>
<feature type="transmembrane region" description="Helical" evidence="10">
    <location>
        <begin position="228"/>
        <end position="249"/>
    </location>
</feature>
<feature type="compositionally biased region" description="Basic residues" evidence="11">
    <location>
        <begin position="18"/>
        <end position="33"/>
    </location>
</feature>
<dbReference type="GO" id="GO:0005886">
    <property type="term" value="C:plasma membrane"/>
    <property type="evidence" value="ECO:0007669"/>
    <property type="project" value="UniProtKB-SubCell"/>
</dbReference>
<keyword evidence="6 10" id="KW-0812">Transmembrane</keyword>
<evidence type="ECO:0000256" key="7">
    <source>
        <dbReference type="ARBA" id="ARBA00022989"/>
    </source>
</evidence>
<dbReference type="PANTHER" id="PTHR10050">
    <property type="entry name" value="DOLICHYL-PHOSPHATE-MANNOSE--PROTEIN MANNOSYLTRANSFERASE"/>
    <property type="match status" value="1"/>
</dbReference>
<comment type="similarity">
    <text evidence="3 10">Belongs to the glycosyltransferase 39 family.</text>
</comment>
<dbReference type="EC" id="2.4.1.-" evidence="10"/>
<dbReference type="EMBL" id="VDUX01000002">
    <property type="protein sequence ID" value="TXL62113.1"/>
    <property type="molecule type" value="Genomic_DNA"/>
</dbReference>
<protein>
    <recommendedName>
        <fullName evidence="9 10">Polyprenol-phosphate-mannose--protein mannosyltransferase</fullName>
        <ecNumber evidence="10">2.4.1.-</ecNumber>
    </recommendedName>
</protein>
<feature type="transmembrane region" description="Helical" evidence="10">
    <location>
        <begin position="333"/>
        <end position="351"/>
    </location>
</feature>
<gene>
    <name evidence="14" type="ORF">FHP06_05230</name>
</gene>
<feature type="transmembrane region" description="Helical" evidence="10">
    <location>
        <begin position="510"/>
        <end position="527"/>
    </location>
</feature>
<dbReference type="Proteomes" id="UP000321571">
    <property type="component" value="Unassembled WGS sequence"/>
</dbReference>
<keyword evidence="10" id="KW-1003">Cell membrane</keyword>
<keyword evidence="5 10" id="KW-0808">Transferase</keyword>
<comment type="pathway">
    <text evidence="2 10">Protein modification; protein glycosylation.</text>
</comment>
<dbReference type="OrthoDB" id="9776737at2"/>
<feature type="transmembrane region" description="Helical" evidence="10">
    <location>
        <begin position="363"/>
        <end position="386"/>
    </location>
</feature>
<evidence type="ECO:0000256" key="1">
    <source>
        <dbReference type="ARBA" id="ARBA00004127"/>
    </source>
</evidence>
<evidence type="ECO:0000256" key="3">
    <source>
        <dbReference type="ARBA" id="ARBA00007222"/>
    </source>
</evidence>
<sequence>MPALPAAAATRRQDARSAWRRGSAHLHGARTPRGRRGCSALVGEVYQVQWANPHCSWQICLEECPFAMESRRADVSHLAGAREADFTRQADTSQGRSAMRCVDLPTAPGKPSAGARGQRPTIGGVRVSERAWGWLAPVGVTLFAFGLRLYHLGRPDTLAFDETYYAKHAWSMLQNGYVQDYVDNANERIIDGHTTHLMIAGQPTEIVHPEAGKWFIALGEWAFGLDPVGWRIASAVAGALMVLVLARMVRRLTGSTWIGCLAGFLLAMDGAQFVLSRLALLDIFVAFWLVCAVACLVADHDWILERLDRYRVIRPWQVGAGICFGLACGTKWSGVYTLAAFGLLVVLWEVVARRRAGRPALTWQTLAVGVPAFVTLVGIAFLVYLATWTGWLMHHGPYDTRFSLGHGSGFWDSLRSLWRYHERMYDFHTGEYLKSQHHPYASQAWGWLVLDRPVSVDVTNNVAAAKCGAPKGSGCIREVLILGNPAVWWPAAAASLAAVVAWVKTRDGRWAVPVLGVLTAWAPWLLFGDRPIFSYYAIAALPFMIVALCLVIDLIRRHVTTPRGVYGVWLGCGMLVTAVVAAFWYFHPILVGDLITYDAWRDRMWFDRWI</sequence>
<feature type="transmembrane region" description="Helical" evidence="10">
    <location>
        <begin position="256"/>
        <end position="274"/>
    </location>
</feature>
<keyword evidence="4 10" id="KW-0328">Glycosyltransferase</keyword>
<comment type="function">
    <text evidence="10">Protein O-mannosyltransferase that catalyzes the transfer of a single mannose residue from a polyprenol phospho-mannosyl lipidic donor to the hydroxyl group of selected serine and threonine residues in acceptor proteins.</text>
</comment>
<dbReference type="Pfam" id="PF02366">
    <property type="entry name" value="PMT"/>
    <property type="match status" value="1"/>
</dbReference>
<name>A0A5C8NNR2_9ACTN</name>
<evidence type="ECO:0000259" key="12">
    <source>
        <dbReference type="Pfam" id="PF02366"/>
    </source>
</evidence>
<dbReference type="PANTHER" id="PTHR10050:SF46">
    <property type="entry name" value="PROTEIN O-MANNOSYL-TRANSFERASE 2"/>
    <property type="match status" value="1"/>
</dbReference>
<feature type="transmembrane region" description="Helical" evidence="10">
    <location>
        <begin position="280"/>
        <end position="298"/>
    </location>
</feature>
<dbReference type="InterPro" id="IPR027005">
    <property type="entry name" value="PMT-like"/>
</dbReference>
<comment type="subcellular location">
    <subcellularLocation>
        <location evidence="10">Cell membrane</location>
    </subcellularLocation>
    <subcellularLocation>
        <location evidence="1">Endomembrane system</location>
        <topology evidence="1">Multi-pass membrane protein</topology>
    </subcellularLocation>
</comment>
<feature type="domain" description="Protein O-mannosyl-transferase C-terminal four TM" evidence="13">
    <location>
        <begin position="414"/>
        <end position="609"/>
    </location>
</feature>
<dbReference type="AlphaFoldDB" id="A0A5C8NNR2"/>
<organism evidence="14 15">
    <name type="scientific">Aeromicrobium terrae</name>
    <dbReference type="NCBI Taxonomy" id="2498846"/>
    <lineage>
        <taxon>Bacteria</taxon>
        <taxon>Bacillati</taxon>
        <taxon>Actinomycetota</taxon>
        <taxon>Actinomycetes</taxon>
        <taxon>Propionibacteriales</taxon>
        <taxon>Nocardioidaceae</taxon>
        <taxon>Aeromicrobium</taxon>
    </lineage>
</organism>
<evidence type="ECO:0000256" key="11">
    <source>
        <dbReference type="SAM" id="MobiDB-lite"/>
    </source>
</evidence>
<evidence type="ECO:0000256" key="4">
    <source>
        <dbReference type="ARBA" id="ARBA00022676"/>
    </source>
</evidence>
<accession>A0A5C8NNR2</accession>
<feature type="transmembrane region" description="Helical" evidence="10">
    <location>
        <begin position="533"/>
        <end position="555"/>
    </location>
</feature>
<evidence type="ECO:0000313" key="14">
    <source>
        <dbReference type="EMBL" id="TXL62113.1"/>
    </source>
</evidence>
<keyword evidence="7 10" id="KW-1133">Transmembrane helix</keyword>
<keyword evidence="15" id="KW-1185">Reference proteome</keyword>
<comment type="caution">
    <text evidence="14">The sequence shown here is derived from an EMBL/GenBank/DDBJ whole genome shotgun (WGS) entry which is preliminary data.</text>
</comment>
<feature type="transmembrane region" description="Helical" evidence="10">
    <location>
        <begin position="486"/>
        <end position="503"/>
    </location>
</feature>
<proteinExistence type="inferred from homology"/>
<dbReference type="InterPro" id="IPR003342">
    <property type="entry name" value="ArnT-like_N"/>
</dbReference>
<evidence type="ECO:0000256" key="9">
    <source>
        <dbReference type="ARBA" id="ARBA00093617"/>
    </source>
</evidence>